<evidence type="ECO:0008006" key="4">
    <source>
        <dbReference type="Google" id="ProtNLM"/>
    </source>
</evidence>
<dbReference type="AlphaFoldDB" id="A0A645CTK0"/>
<dbReference type="EMBL" id="VSSQ01029880">
    <property type="protein sequence ID" value="MPM80188.1"/>
    <property type="molecule type" value="Genomic_DNA"/>
</dbReference>
<dbReference type="Gene3D" id="3.30.700.10">
    <property type="entry name" value="Glycoprotein, Type 4 Pilin"/>
    <property type="match status" value="1"/>
</dbReference>
<comment type="caution">
    <text evidence="3">The sequence shown here is derived from an EMBL/GenBank/DDBJ whole genome shotgun (WGS) entry which is preliminary data.</text>
</comment>
<gene>
    <name evidence="3" type="ORF">SDC9_127235</name>
</gene>
<dbReference type="SUPFAM" id="SSF54523">
    <property type="entry name" value="Pili subunits"/>
    <property type="match status" value="1"/>
</dbReference>
<protein>
    <recommendedName>
        <fullName evidence="4">Type II secretion system protein GspG C-terminal domain-containing protein</fullName>
    </recommendedName>
</protein>
<reference evidence="3" key="1">
    <citation type="submission" date="2019-08" db="EMBL/GenBank/DDBJ databases">
        <authorList>
            <person name="Kucharzyk K."/>
            <person name="Murdoch R.W."/>
            <person name="Higgins S."/>
            <person name="Loffler F."/>
        </authorList>
    </citation>
    <scope>NUCLEOTIDE SEQUENCE</scope>
</reference>
<sequence>MIKTGSGRGGCRRFTLVELMMVVAIIGAIAVLGIGVFNFTNYKIAETRTEGLVNKLDSVFNFMYSKYHMYPQNTDGAEGYLVLYYNPDSNDHETDLAKDGALKDFPADYCKEFAKRIDLEKLINDYGQEGENDSTSYRINDSWGRPLFYKTPGNVRTRGFDLCSAGQNGKYFKCDEPPVIGDLENMGNPEDDNNPKYGKIDDGFNSDSATEDAFFSSELGDDVTNY</sequence>
<proteinExistence type="predicted"/>
<keyword evidence="2" id="KW-0812">Transmembrane</keyword>
<organism evidence="3">
    <name type="scientific">bioreactor metagenome</name>
    <dbReference type="NCBI Taxonomy" id="1076179"/>
    <lineage>
        <taxon>unclassified sequences</taxon>
        <taxon>metagenomes</taxon>
        <taxon>ecological metagenomes</taxon>
    </lineage>
</organism>
<evidence type="ECO:0000256" key="1">
    <source>
        <dbReference type="SAM" id="MobiDB-lite"/>
    </source>
</evidence>
<accession>A0A645CTK0</accession>
<feature type="region of interest" description="Disordered" evidence="1">
    <location>
        <begin position="185"/>
        <end position="226"/>
    </location>
</feature>
<feature type="transmembrane region" description="Helical" evidence="2">
    <location>
        <begin position="16"/>
        <end position="39"/>
    </location>
</feature>
<keyword evidence="2" id="KW-1133">Transmembrane helix</keyword>
<dbReference type="InterPro" id="IPR012902">
    <property type="entry name" value="N_methyl_site"/>
</dbReference>
<dbReference type="InterPro" id="IPR045584">
    <property type="entry name" value="Pilin-like"/>
</dbReference>
<evidence type="ECO:0000256" key="2">
    <source>
        <dbReference type="SAM" id="Phobius"/>
    </source>
</evidence>
<dbReference type="NCBIfam" id="TIGR02532">
    <property type="entry name" value="IV_pilin_GFxxxE"/>
    <property type="match status" value="1"/>
</dbReference>
<name>A0A645CTK0_9ZZZZ</name>
<evidence type="ECO:0000313" key="3">
    <source>
        <dbReference type="EMBL" id="MPM80188.1"/>
    </source>
</evidence>
<keyword evidence="2" id="KW-0472">Membrane</keyword>